<evidence type="ECO:0000256" key="5">
    <source>
        <dbReference type="ARBA" id="ARBA00022676"/>
    </source>
</evidence>
<dbReference type="GO" id="GO:0005789">
    <property type="term" value="C:endoplasmic reticulum membrane"/>
    <property type="evidence" value="ECO:0007669"/>
    <property type="project" value="UniProtKB-SubCell"/>
</dbReference>
<dbReference type="GO" id="GO:0006506">
    <property type="term" value="P:GPI anchor biosynthetic process"/>
    <property type="evidence" value="ECO:0007669"/>
    <property type="project" value="UniProtKB-KW"/>
</dbReference>
<keyword evidence="9 11" id="KW-1133">Transmembrane helix</keyword>
<keyword evidence="10 11" id="KW-0472">Membrane</keyword>
<dbReference type="Proteomes" id="UP000678393">
    <property type="component" value="Unassembled WGS sequence"/>
</dbReference>
<evidence type="ECO:0000256" key="3">
    <source>
        <dbReference type="ARBA" id="ARBA00008698"/>
    </source>
</evidence>
<feature type="transmembrane region" description="Helical" evidence="11">
    <location>
        <begin position="338"/>
        <end position="356"/>
    </location>
</feature>
<keyword evidence="12" id="KW-0732">Signal</keyword>
<comment type="subcellular location">
    <subcellularLocation>
        <location evidence="1 11">Endoplasmic reticulum membrane</location>
        <topology evidence="1 11">Multi-pass membrane protein</topology>
    </subcellularLocation>
</comment>
<comment type="function">
    <text evidence="11">Mannosyltransferase involved in glycosylphosphatidylinositol-anchor biosynthesis.</text>
</comment>
<evidence type="ECO:0000256" key="12">
    <source>
        <dbReference type="SAM" id="SignalP"/>
    </source>
</evidence>
<feature type="transmembrane region" description="Helical" evidence="11">
    <location>
        <begin position="111"/>
        <end position="131"/>
    </location>
</feature>
<dbReference type="EC" id="2.4.1.-" evidence="11"/>
<sequence>MDFNEWRIATFAFSSRAFILILQCLANTLIPDHDAKVFNPPKDKSNVFWPDWIVDFLLSGLRRWDAVYFTHIMQFGYTYENCVAFFPCYPLIAGSISYCLQKFGILSPGSWILLTSVLLNIILFIVTAVLLYRLGKHLMKVDIAYFGALMFCINPASIFMIAPYSETLYMFLLLLALLKLQEGAMFTASFFIGLSVFTRSNGLVGIGFVLHYIAKSLILNLQALVLARNLKLFTSIYYSIYILLQAVTKAIVCFVLSMAPFFIYQFYIYQKFCLPLTVRDSLPDSLIKYGRSQGYHLLGDEPSLWCKEYLPLSYSYIQKHHWDVGFLHYYQIKQIPNFLLAAPILIFSFAACRYFLKINPQPYYTLGLYPAQKLVSHSNTDQRTEITASAFIQDSCISKDGMAGNTVATQDILVYVYHLMALTLFGCSFVHIQ</sequence>
<organism evidence="13 14">
    <name type="scientific">Candidula unifasciata</name>
    <dbReference type="NCBI Taxonomy" id="100452"/>
    <lineage>
        <taxon>Eukaryota</taxon>
        <taxon>Metazoa</taxon>
        <taxon>Spiralia</taxon>
        <taxon>Lophotrochozoa</taxon>
        <taxon>Mollusca</taxon>
        <taxon>Gastropoda</taxon>
        <taxon>Heterobranchia</taxon>
        <taxon>Euthyneura</taxon>
        <taxon>Panpulmonata</taxon>
        <taxon>Eupulmonata</taxon>
        <taxon>Stylommatophora</taxon>
        <taxon>Helicina</taxon>
        <taxon>Helicoidea</taxon>
        <taxon>Geomitridae</taxon>
        <taxon>Candidula</taxon>
    </lineage>
</organism>
<dbReference type="PANTHER" id="PTHR12468">
    <property type="entry name" value="GPI MANNOSYLTRANSFERASE 2"/>
    <property type="match status" value="1"/>
</dbReference>
<name>A0A8S3ZPS6_9EUPU</name>
<keyword evidence="7 11" id="KW-0812">Transmembrane</keyword>
<evidence type="ECO:0000256" key="4">
    <source>
        <dbReference type="ARBA" id="ARBA00022502"/>
    </source>
</evidence>
<dbReference type="Pfam" id="PF04188">
    <property type="entry name" value="Mannosyl_trans2"/>
    <property type="match status" value="1"/>
</dbReference>
<evidence type="ECO:0000256" key="8">
    <source>
        <dbReference type="ARBA" id="ARBA00022824"/>
    </source>
</evidence>
<feature type="transmembrane region" description="Helical" evidence="11">
    <location>
        <begin position="203"/>
        <end position="224"/>
    </location>
</feature>
<feature type="transmembrane region" description="Helical" evidence="11">
    <location>
        <begin position="168"/>
        <end position="191"/>
    </location>
</feature>
<gene>
    <name evidence="13" type="ORF">CUNI_LOCUS17075</name>
</gene>
<dbReference type="OrthoDB" id="10252502at2759"/>
<keyword evidence="14" id="KW-1185">Reference proteome</keyword>
<comment type="pathway">
    <text evidence="2 11">Glycolipid biosynthesis; glycosylphosphatidylinositol-anchor biosynthesis.</text>
</comment>
<dbReference type="GO" id="GO:0004376">
    <property type="term" value="F:GPI mannosyltransferase activity"/>
    <property type="evidence" value="ECO:0007669"/>
    <property type="project" value="InterPro"/>
</dbReference>
<evidence type="ECO:0000256" key="11">
    <source>
        <dbReference type="RuleBase" id="RU363112"/>
    </source>
</evidence>
<evidence type="ECO:0000256" key="6">
    <source>
        <dbReference type="ARBA" id="ARBA00022679"/>
    </source>
</evidence>
<evidence type="ECO:0000256" key="7">
    <source>
        <dbReference type="ARBA" id="ARBA00022692"/>
    </source>
</evidence>
<dbReference type="PANTHER" id="PTHR12468:SF2">
    <property type="entry name" value="GPI MANNOSYLTRANSFERASE 2"/>
    <property type="match status" value="1"/>
</dbReference>
<feature type="chain" id="PRO_5035913190" description="GPI mannosyltransferase 2" evidence="12">
    <location>
        <begin position="27"/>
        <end position="433"/>
    </location>
</feature>
<keyword evidence="5 11" id="KW-0328">Glycosyltransferase</keyword>
<comment type="caution">
    <text evidence="13">The sequence shown here is derived from an EMBL/GenBank/DDBJ whole genome shotgun (WGS) entry which is preliminary data.</text>
</comment>
<evidence type="ECO:0000256" key="10">
    <source>
        <dbReference type="ARBA" id="ARBA00023136"/>
    </source>
</evidence>
<proteinExistence type="inferred from homology"/>
<dbReference type="AlphaFoldDB" id="A0A8S3ZPS6"/>
<protein>
    <recommendedName>
        <fullName evidence="11">GPI mannosyltransferase 2</fullName>
        <ecNumber evidence="11">2.4.1.-</ecNumber>
    </recommendedName>
</protein>
<evidence type="ECO:0000256" key="9">
    <source>
        <dbReference type="ARBA" id="ARBA00022989"/>
    </source>
</evidence>
<evidence type="ECO:0000256" key="1">
    <source>
        <dbReference type="ARBA" id="ARBA00004477"/>
    </source>
</evidence>
<evidence type="ECO:0000256" key="2">
    <source>
        <dbReference type="ARBA" id="ARBA00004687"/>
    </source>
</evidence>
<comment type="similarity">
    <text evidence="3 11">Belongs to the PIGV family.</text>
</comment>
<reference evidence="13" key="1">
    <citation type="submission" date="2021-04" db="EMBL/GenBank/DDBJ databases">
        <authorList>
            <consortium name="Molecular Ecology Group"/>
        </authorList>
    </citation>
    <scope>NUCLEOTIDE SEQUENCE</scope>
</reference>
<dbReference type="GO" id="GO:0031501">
    <property type="term" value="C:mannosyltransferase complex"/>
    <property type="evidence" value="ECO:0007669"/>
    <property type="project" value="TreeGrafter"/>
</dbReference>
<dbReference type="GO" id="GO:0000009">
    <property type="term" value="F:alpha-1,6-mannosyltransferase activity"/>
    <property type="evidence" value="ECO:0007669"/>
    <property type="project" value="InterPro"/>
</dbReference>
<keyword evidence="4 11" id="KW-0337">GPI-anchor biosynthesis</keyword>
<keyword evidence="8 11" id="KW-0256">Endoplasmic reticulum</keyword>
<evidence type="ECO:0000313" key="14">
    <source>
        <dbReference type="Proteomes" id="UP000678393"/>
    </source>
</evidence>
<comment type="caution">
    <text evidence="11">Lacks conserved residue(s) required for the propagation of feature annotation.</text>
</comment>
<dbReference type="EMBL" id="CAJHNH020004713">
    <property type="protein sequence ID" value="CAG5131517.1"/>
    <property type="molecule type" value="Genomic_DNA"/>
</dbReference>
<accession>A0A8S3ZPS6</accession>
<dbReference type="InterPro" id="IPR007315">
    <property type="entry name" value="PIG-V/Gpi18"/>
</dbReference>
<feature type="signal peptide" evidence="12">
    <location>
        <begin position="1"/>
        <end position="26"/>
    </location>
</feature>
<feature type="transmembrane region" description="Helical" evidence="11">
    <location>
        <begin position="236"/>
        <end position="264"/>
    </location>
</feature>
<evidence type="ECO:0000313" key="13">
    <source>
        <dbReference type="EMBL" id="CAG5131517.1"/>
    </source>
</evidence>
<feature type="transmembrane region" description="Helical" evidence="11">
    <location>
        <begin position="143"/>
        <end position="162"/>
    </location>
</feature>
<keyword evidence="6 11" id="KW-0808">Transferase</keyword>
<feature type="non-terminal residue" evidence="13">
    <location>
        <position position="1"/>
    </location>
</feature>
<feature type="transmembrane region" description="Helical" evidence="11">
    <location>
        <begin position="412"/>
        <end position="432"/>
    </location>
</feature>